<evidence type="ECO:0000313" key="2">
    <source>
        <dbReference type="EMBL" id="RID86422.1"/>
    </source>
</evidence>
<keyword evidence="1" id="KW-0812">Transmembrane</keyword>
<gene>
    <name evidence="2" type="ORF">D1953_08815</name>
</gene>
<keyword evidence="3" id="KW-1185">Reference proteome</keyword>
<keyword evidence="1" id="KW-0472">Membrane</keyword>
<reference evidence="2 3" key="1">
    <citation type="submission" date="2018-08" db="EMBL/GenBank/DDBJ databases">
        <title>Bacillus jemisoniae sp. nov., Bacillus chryseoplanitiae sp. nov., Bacillus resnikiae sp. nov., and Bacillus frankliniae sp. nov., isolated from Viking spacecraft and associated surfaces.</title>
        <authorList>
            <person name="Seuylemezian A."/>
            <person name="Vaishampayan P."/>
        </authorList>
    </citation>
    <scope>NUCLEOTIDE SEQUENCE [LARGE SCALE GENOMIC DNA]</scope>
    <source>
        <strain evidence="2 3">MA001</strain>
    </source>
</reference>
<comment type="caution">
    <text evidence="2">The sequence shown here is derived from an EMBL/GenBank/DDBJ whole genome shotgun (WGS) entry which is preliminary data.</text>
</comment>
<feature type="transmembrane region" description="Helical" evidence="1">
    <location>
        <begin position="9"/>
        <end position="26"/>
    </location>
</feature>
<proteinExistence type="predicted"/>
<evidence type="ECO:0000313" key="3">
    <source>
        <dbReference type="Proteomes" id="UP000266016"/>
    </source>
</evidence>
<name>A0A398B981_9BACI</name>
<dbReference type="RefSeq" id="WP_119116812.1">
    <property type="nucleotide sequence ID" value="NZ_CP085714.1"/>
</dbReference>
<dbReference type="EMBL" id="QWVS01000015">
    <property type="protein sequence ID" value="RID86422.1"/>
    <property type="molecule type" value="Genomic_DNA"/>
</dbReference>
<dbReference type="Proteomes" id="UP000266016">
    <property type="component" value="Unassembled WGS sequence"/>
</dbReference>
<evidence type="ECO:0000256" key="1">
    <source>
        <dbReference type="SAM" id="Phobius"/>
    </source>
</evidence>
<keyword evidence="1" id="KW-1133">Transmembrane helix</keyword>
<sequence>MQEEQKKKFIFLFGPAFLAIIILLILDNYRQYAIVPVLLFWILFFSWDAFDKRKKAKQDSK</sequence>
<dbReference type="AlphaFoldDB" id="A0A398B981"/>
<feature type="transmembrane region" description="Helical" evidence="1">
    <location>
        <begin position="32"/>
        <end position="50"/>
    </location>
</feature>
<accession>A0A398B981</accession>
<protein>
    <submittedName>
        <fullName evidence="2">Uncharacterized protein</fullName>
    </submittedName>
</protein>
<organism evidence="2 3">
    <name type="scientific">Peribacillus asahii</name>
    <dbReference type="NCBI Taxonomy" id="228899"/>
    <lineage>
        <taxon>Bacteria</taxon>
        <taxon>Bacillati</taxon>
        <taxon>Bacillota</taxon>
        <taxon>Bacilli</taxon>
        <taxon>Bacillales</taxon>
        <taxon>Bacillaceae</taxon>
        <taxon>Peribacillus</taxon>
    </lineage>
</organism>